<gene>
    <name evidence="2" type="ORF">NG895_22080</name>
</gene>
<dbReference type="RefSeq" id="WP_252854710.1">
    <property type="nucleotide sequence ID" value="NZ_JAMXLR010000076.1"/>
</dbReference>
<comment type="caution">
    <text evidence="2">The sequence shown here is derived from an EMBL/GenBank/DDBJ whole genome shotgun (WGS) entry which is preliminary data.</text>
</comment>
<evidence type="ECO:0000313" key="3">
    <source>
        <dbReference type="Proteomes" id="UP001155241"/>
    </source>
</evidence>
<feature type="chain" id="PRO_5040896308" evidence="1">
    <location>
        <begin position="26"/>
        <end position="257"/>
    </location>
</feature>
<organism evidence="2 3">
    <name type="scientific">Aeoliella straminimaris</name>
    <dbReference type="NCBI Taxonomy" id="2954799"/>
    <lineage>
        <taxon>Bacteria</taxon>
        <taxon>Pseudomonadati</taxon>
        <taxon>Planctomycetota</taxon>
        <taxon>Planctomycetia</taxon>
        <taxon>Pirellulales</taxon>
        <taxon>Lacipirellulaceae</taxon>
        <taxon>Aeoliella</taxon>
    </lineage>
</organism>
<feature type="signal peptide" evidence="1">
    <location>
        <begin position="1"/>
        <end position="25"/>
    </location>
</feature>
<dbReference type="InterPro" id="IPR013424">
    <property type="entry name" value="Ice-binding_C"/>
</dbReference>
<dbReference type="EMBL" id="JAMXLR010000076">
    <property type="protein sequence ID" value="MCO6046596.1"/>
    <property type="molecule type" value="Genomic_DNA"/>
</dbReference>
<keyword evidence="1" id="KW-0732">Signal</keyword>
<dbReference type="NCBIfam" id="TIGR02595">
    <property type="entry name" value="PEP_CTERM"/>
    <property type="match status" value="1"/>
</dbReference>
<accession>A0A9X2FHY5</accession>
<keyword evidence="3" id="KW-1185">Reference proteome</keyword>
<evidence type="ECO:0000313" key="2">
    <source>
        <dbReference type="EMBL" id="MCO6046596.1"/>
    </source>
</evidence>
<dbReference type="AlphaFoldDB" id="A0A9X2FHY5"/>
<evidence type="ECO:0000256" key="1">
    <source>
        <dbReference type="SAM" id="SignalP"/>
    </source>
</evidence>
<reference evidence="2" key="1">
    <citation type="submission" date="2022-06" db="EMBL/GenBank/DDBJ databases">
        <title>Aeoliella straminimaris, a novel planctomycete from sediments.</title>
        <authorList>
            <person name="Vitorino I.R."/>
            <person name="Lage O.M."/>
        </authorList>
    </citation>
    <scope>NUCLEOTIDE SEQUENCE</scope>
    <source>
        <strain evidence="2">ICT_H6.2</strain>
    </source>
</reference>
<sequence>MCTWRSRVPATALTILLVTASNSHADTISDGEFFDSDWTVGGYTTGVGAAAGTFFGGNRSAGPGDDGGEITGNPGAYRHFGQVHGGRQNGTMTIRTMHIYEPHSYDPSPGPLADFDIAFDALAFSVNADGGQSHSLNVGPALRQENNYFVSLSGAAGNFTAFDQWESFEFNNLAAGVFAYIGGVNPAPQLDFSSTAEPIHFGYYAYNEGNFTTYGRGGVDNWQLSILRVPEPSALLLMLVGVGLTAVVWGKRPGYCD</sequence>
<name>A0A9X2FHY5_9BACT</name>
<proteinExistence type="predicted"/>
<protein>
    <submittedName>
        <fullName evidence="2">PEP-CTERM sorting domain-containing protein</fullName>
    </submittedName>
</protein>
<dbReference type="Proteomes" id="UP001155241">
    <property type="component" value="Unassembled WGS sequence"/>
</dbReference>